<keyword evidence="2" id="KW-1185">Reference proteome</keyword>
<proteinExistence type="predicted"/>
<protein>
    <submittedName>
        <fullName evidence="1">Uncharacterized protein</fullName>
    </submittedName>
</protein>
<sequence length="123" mass="13851">MPKLTNSSNVVVFLADDIIREEAMARSYLEFVSRQGLDRRSPASLVITRDVKTAAAVFKTFSRHQSWLGSQSGIDLYTKWLVVMPHNNTDSLEKSLDDFYNVVVTVPNTTSQKVSASRQVRLT</sequence>
<accession>A0AAV4IX93</accession>
<reference evidence="1 2" key="1">
    <citation type="journal article" date="2021" name="Elife">
        <title>Chloroplast acquisition without the gene transfer in kleptoplastic sea slugs, Plakobranchus ocellatus.</title>
        <authorList>
            <person name="Maeda T."/>
            <person name="Takahashi S."/>
            <person name="Yoshida T."/>
            <person name="Shimamura S."/>
            <person name="Takaki Y."/>
            <person name="Nagai Y."/>
            <person name="Toyoda A."/>
            <person name="Suzuki Y."/>
            <person name="Arimoto A."/>
            <person name="Ishii H."/>
            <person name="Satoh N."/>
            <person name="Nishiyama T."/>
            <person name="Hasebe M."/>
            <person name="Maruyama T."/>
            <person name="Minagawa J."/>
            <person name="Obokata J."/>
            <person name="Shigenobu S."/>
        </authorList>
    </citation>
    <scope>NUCLEOTIDE SEQUENCE [LARGE SCALE GENOMIC DNA]</scope>
</reference>
<dbReference type="Proteomes" id="UP000762676">
    <property type="component" value="Unassembled WGS sequence"/>
</dbReference>
<gene>
    <name evidence="1" type="ORF">ElyMa_004876300</name>
</gene>
<name>A0AAV4IX93_9GAST</name>
<organism evidence="1 2">
    <name type="scientific">Elysia marginata</name>
    <dbReference type="NCBI Taxonomy" id="1093978"/>
    <lineage>
        <taxon>Eukaryota</taxon>
        <taxon>Metazoa</taxon>
        <taxon>Spiralia</taxon>
        <taxon>Lophotrochozoa</taxon>
        <taxon>Mollusca</taxon>
        <taxon>Gastropoda</taxon>
        <taxon>Heterobranchia</taxon>
        <taxon>Euthyneura</taxon>
        <taxon>Panpulmonata</taxon>
        <taxon>Sacoglossa</taxon>
        <taxon>Placobranchoidea</taxon>
        <taxon>Plakobranchidae</taxon>
        <taxon>Elysia</taxon>
    </lineage>
</organism>
<dbReference type="EMBL" id="BMAT01009755">
    <property type="protein sequence ID" value="GFS13131.1"/>
    <property type="molecule type" value="Genomic_DNA"/>
</dbReference>
<comment type="caution">
    <text evidence="1">The sequence shown here is derived from an EMBL/GenBank/DDBJ whole genome shotgun (WGS) entry which is preliminary data.</text>
</comment>
<dbReference type="AlphaFoldDB" id="A0AAV4IX93"/>
<evidence type="ECO:0000313" key="2">
    <source>
        <dbReference type="Proteomes" id="UP000762676"/>
    </source>
</evidence>
<evidence type="ECO:0000313" key="1">
    <source>
        <dbReference type="EMBL" id="GFS13131.1"/>
    </source>
</evidence>